<keyword evidence="2" id="KW-0560">Oxidoreductase</keyword>
<dbReference type="Pfam" id="PF02627">
    <property type="entry name" value="CMD"/>
    <property type="match status" value="1"/>
</dbReference>
<gene>
    <name evidence="2" type="ORF">TMS3_0102110</name>
</gene>
<accession>A0A0A1YP72</accession>
<dbReference type="PANTHER" id="PTHR33930:SF2">
    <property type="entry name" value="BLR3452 PROTEIN"/>
    <property type="match status" value="1"/>
</dbReference>
<evidence type="ECO:0000313" key="3">
    <source>
        <dbReference type="Proteomes" id="UP000030063"/>
    </source>
</evidence>
<evidence type="ECO:0000259" key="1">
    <source>
        <dbReference type="Pfam" id="PF02627"/>
    </source>
</evidence>
<sequence>MDRKRKLDTYQRFKQQHPDYFDAVESLGTVVRQAGPLDEQTVQLVQLAAAAAIRSEGAVHSHVRRALDAGATEEHIHHCLIALTSTIGFPTVVAALSWAGDVLGRDDSPGTD</sequence>
<dbReference type="RefSeq" id="WP_025163579.1">
    <property type="nucleotide sequence ID" value="NZ_AWSQ01000001.1"/>
</dbReference>
<comment type="caution">
    <text evidence="2">The sequence shown here is derived from an EMBL/GenBank/DDBJ whole genome shotgun (WGS) entry which is preliminary data.</text>
</comment>
<protein>
    <submittedName>
        <fullName evidence="2">Alkylhydroperoxidase</fullName>
    </submittedName>
</protein>
<evidence type="ECO:0000313" key="2">
    <source>
        <dbReference type="EMBL" id="KFX70758.1"/>
    </source>
</evidence>
<dbReference type="Proteomes" id="UP000030063">
    <property type="component" value="Unassembled WGS sequence"/>
</dbReference>
<proteinExistence type="predicted"/>
<feature type="domain" description="Carboxymuconolactone decarboxylase-like" evidence="1">
    <location>
        <begin position="18"/>
        <end position="99"/>
    </location>
</feature>
<dbReference type="EMBL" id="AWSQ01000001">
    <property type="protein sequence ID" value="KFX70758.1"/>
    <property type="molecule type" value="Genomic_DNA"/>
</dbReference>
<dbReference type="OrthoDB" id="425264at2"/>
<dbReference type="STRING" id="1395571.TMS3_0102110"/>
<dbReference type="Gene3D" id="1.20.1290.10">
    <property type="entry name" value="AhpD-like"/>
    <property type="match status" value="1"/>
</dbReference>
<organism evidence="2 3">
    <name type="scientific">Pseudomonas taeanensis MS-3</name>
    <dbReference type="NCBI Taxonomy" id="1395571"/>
    <lineage>
        <taxon>Bacteria</taxon>
        <taxon>Pseudomonadati</taxon>
        <taxon>Pseudomonadota</taxon>
        <taxon>Gammaproteobacteria</taxon>
        <taxon>Pseudomonadales</taxon>
        <taxon>Pseudomonadaceae</taxon>
        <taxon>Pseudomonas</taxon>
    </lineage>
</organism>
<reference evidence="2 3" key="1">
    <citation type="journal article" date="2014" name="Genome Announc.">
        <title>Draft Genome Sequence of Petroleum Oil-Degrading Marine Bacterium Pseudomonas taeanensis Strain MS-3, Isolated from a Crude Oil-Contaminated Seashore.</title>
        <authorList>
            <person name="Lee S.Y."/>
            <person name="Kim S.H."/>
            <person name="Lee D.G."/>
            <person name="Shin S."/>
            <person name="Yun S.H."/>
            <person name="Choi C.W."/>
            <person name="Chung Y.H."/>
            <person name="Choi J.S."/>
            <person name="Kahng H.Y."/>
            <person name="Kim S.I."/>
        </authorList>
    </citation>
    <scope>NUCLEOTIDE SEQUENCE [LARGE SCALE GENOMIC DNA]</scope>
    <source>
        <strain evidence="2 3">MS-3</strain>
    </source>
</reference>
<dbReference type="InterPro" id="IPR029032">
    <property type="entry name" value="AhpD-like"/>
</dbReference>
<keyword evidence="3" id="KW-1185">Reference proteome</keyword>
<dbReference type="GO" id="GO:0051920">
    <property type="term" value="F:peroxiredoxin activity"/>
    <property type="evidence" value="ECO:0007669"/>
    <property type="project" value="InterPro"/>
</dbReference>
<dbReference type="eggNOG" id="COG0599">
    <property type="taxonomic scope" value="Bacteria"/>
</dbReference>
<dbReference type="PANTHER" id="PTHR33930">
    <property type="entry name" value="ALKYL HYDROPEROXIDE REDUCTASE AHPD"/>
    <property type="match status" value="1"/>
</dbReference>
<keyword evidence="2" id="KW-0575">Peroxidase</keyword>
<dbReference type="AlphaFoldDB" id="A0A0A1YP72"/>
<name>A0A0A1YP72_9PSED</name>
<dbReference type="SUPFAM" id="SSF69118">
    <property type="entry name" value="AhpD-like"/>
    <property type="match status" value="1"/>
</dbReference>
<dbReference type="InterPro" id="IPR003779">
    <property type="entry name" value="CMD-like"/>
</dbReference>